<dbReference type="GO" id="GO:0004601">
    <property type="term" value="F:peroxidase activity"/>
    <property type="evidence" value="ECO:0007669"/>
    <property type="project" value="UniProtKB-KW"/>
</dbReference>
<protein>
    <submittedName>
        <fullName evidence="1">Iron-dependent peroxidase</fullName>
    </submittedName>
</protein>
<evidence type="ECO:0000313" key="1">
    <source>
        <dbReference type="EMBL" id="MFC5986443.1"/>
    </source>
</evidence>
<evidence type="ECO:0000313" key="2">
    <source>
        <dbReference type="Proteomes" id="UP001596250"/>
    </source>
</evidence>
<dbReference type="EMBL" id="JBHSQV010000098">
    <property type="protein sequence ID" value="MFC5986443.1"/>
    <property type="molecule type" value="Genomic_DNA"/>
</dbReference>
<keyword evidence="1" id="KW-0560">Oxidoreductase</keyword>
<name>A0ABW1INJ1_9BACL</name>
<sequence length="228" mass="26981">MNYIWELIIEAERKGIRREHIQFSPAEYFSPYMELSMESLNPRTLEQRIEINPYYRFHELLGDLFDPNMAEDFELRHTLFDIVIHFLGELDLNSGLTKRDFYIRFVTRDLDEGAYGPSIQQRFEGLCKREKEVIAENLLKLHETGEAVYCLTRAARSLFPGVIVCSREDKDELLFFMNRKETEEHRMKLELLKELFAPLWCDIVVFWNGCVGMIGEEQTMVMGDTVLY</sequence>
<keyword evidence="1" id="KW-0575">Peroxidase</keyword>
<keyword evidence="2" id="KW-1185">Reference proteome</keyword>
<dbReference type="Proteomes" id="UP001596250">
    <property type="component" value="Unassembled WGS sequence"/>
</dbReference>
<reference evidence="2" key="1">
    <citation type="journal article" date="2019" name="Int. J. Syst. Evol. Microbiol.">
        <title>The Global Catalogue of Microorganisms (GCM) 10K type strain sequencing project: providing services to taxonomists for standard genome sequencing and annotation.</title>
        <authorList>
            <consortium name="The Broad Institute Genomics Platform"/>
            <consortium name="The Broad Institute Genome Sequencing Center for Infectious Disease"/>
            <person name="Wu L."/>
            <person name="Ma J."/>
        </authorList>
    </citation>
    <scope>NUCLEOTIDE SEQUENCE [LARGE SCALE GENOMIC DNA]</scope>
    <source>
        <strain evidence="2">CCM 8749</strain>
    </source>
</reference>
<proteinExistence type="predicted"/>
<dbReference type="RefSeq" id="WP_379893775.1">
    <property type="nucleotide sequence ID" value="NZ_CBCSCT010000114.1"/>
</dbReference>
<organism evidence="1 2">
    <name type="scientific">Marinicrinis lubricantis</name>
    <dbReference type="NCBI Taxonomy" id="2086470"/>
    <lineage>
        <taxon>Bacteria</taxon>
        <taxon>Bacillati</taxon>
        <taxon>Bacillota</taxon>
        <taxon>Bacilli</taxon>
        <taxon>Bacillales</taxon>
        <taxon>Paenibacillaceae</taxon>
    </lineage>
</organism>
<gene>
    <name evidence="1" type="ORF">ACFPXP_08375</name>
</gene>
<comment type="caution">
    <text evidence="1">The sequence shown here is derived from an EMBL/GenBank/DDBJ whole genome shotgun (WGS) entry which is preliminary data.</text>
</comment>
<accession>A0ABW1INJ1</accession>